<organism evidence="8 9">
    <name type="scientific">Amycolatopsis minnesotensis</name>
    <dbReference type="NCBI Taxonomy" id="337894"/>
    <lineage>
        <taxon>Bacteria</taxon>
        <taxon>Bacillati</taxon>
        <taxon>Actinomycetota</taxon>
        <taxon>Actinomycetes</taxon>
        <taxon>Pseudonocardiales</taxon>
        <taxon>Pseudonocardiaceae</taxon>
        <taxon>Amycolatopsis</taxon>
    </lineage>
</organism>
<feature type="domain" description="ATP-dependent DNA ligase family profile" evidence="5">
    <location>
        <begin position="186"/>
        <end position="358"/>
    </location>
</feature>
<feature type="compositionally biased region" description="Basic and acidic residues" evidence="4">
    <location>
        <begin position="1"/>
        <end position="15"/>
    </location>
</feature>
<dbReference type="CDD" id="cd07971">
    <property type="entry name" value="OBF_DNA_ligase_LigD"/>
    <property type="match status" value="1"/>
</dbReference>
<comment type="caution">
    <text evidence="8">The sequence shown here is derived from an EMBL/GenBank/DDBJ whole genome shotgun (WGS) entry which is preliminary data.</text>
</comment>
<dbReference type="Pfam" id="PF13298">
    <property type="entry name" value="LigD_N"/>
    <property type="match status" value="1"/>
</dbReference>
<dbReference type="Proteomes" id="UP001501116">
    <property type="component" value="Unassembled WGS sequence"/>
</dbReference>
<dbReference type="Pfam" id="PF04679">
    <property type="entry name" value="DNA_ligase_A_C"/>
    <property type="match status" value="1"/>
</dbReference>
<dbReference type="EMBL" id="BAAANN010000021">
    <property type="protein sequence ID" value="GAA1970632.1"/>
    <property type="molecule type" value="Genomic_DNA"/>
</dbReference>
<proteinExistence type="predicted"/>
<sequence length="483" mass="53547">MPDLTEYRRRRDASRTPEPVPDEADPWPGRAKSRGTTFVIQEHHASQLHWDMRLERDGVLVSWAVPKGMPVEPDIARLAVRVEDYPLEYADFSGVIPAGQYGAGRTEIWDRGRYDTVHWDGGRIEIVLRGSRLRGTYEFLHTAEDDDRHWRVRRLDEAEEGWQSLPLFVPPMTPGRTRMPGVSEDGEWSYEFAWDGLRAQVRVQGGRIGVRDGDGRDRSATYPELRGIGARLGSVEALLDGVIVVLADGRPSAVALHRRANVTTAADLRRMVRQWPAVYLAFDLLHLAGSSCLALPYRRRRELLAGLGLAGDHWRVPECYEGEGAAVLEASRVNGLGGVVAKRLDSPYRPGRPSQDWAAVRGVRVQEVVVGGWRPGGGSRAETVGSLLLGVPADEGLRYVGNVGSGFTREDLNELVKTLPGLGDPISPFADVPADKAREARWVRPELVGEVVFRGWTDARCLRAPSWRGLRGDLAPDEVGFRG</sequence>
<evidence type="ECO:0000259" key="5">
    <source>
        <dbReference type="Pfam" id="PF01068"/>
    </source>
</evidence>
<evidence type="ECO:0000259" key="6">
    <source>
        <dbReference type="Pfam" id="PF04679"/>
    </source>
</evidence>
<evidence type="ECO:0000256" key="3">
    <source>
        <dbReference type="ARBA" id="ARBA00034003"/>
    </source>
</evidence>
<dbReference type="SUPFAM" id="SSF56091">
    <property type="entry name" value="DNA ligase/mRNA capping enzyme, catalytic domain"/>
    <property type="match status" value="1"/>
</dbReference>
<dbReference type="PANTHER" id="PTHR39465:SF1">
    <property type="entry name" value="DNA LIGASE D 3'-PHOSPHOESTERASE DOMAIN-CONTAINING PROTEIN"/>
    <property type="match status" value="1"/>
</dbReference>
<dbReference type="InterPro" id="IPR012340">
    <property type="entry name" value="NA-bd_OB-fold"/>
</dbReference>
<evidence type="ECO:0000256" key="1">
    <source>
        <dbReference type="ARBA" id="ARBA00012727"/>
    </source>
</evidence>
<feature type="domain" description="DNA ligase D 3'-phosphoesterase" evidence="7">
    <location>
        <begin position="41"/>
        <end position="139"/>
    </location>
</feature>
<dbReference type="PANTHER" id="PTHR39465">
    <property type="entry name" value="DNA LIGASE D, 3'-PHOSPHOESTERASE DOMAIN"/>
    <property type="match status" value="1"/>
</dbReference>
<evidence type="ECO:0000256" key="4">
    <source>
        <dbReference type="SAM" id="MobiDB-lite"/>
    </source>
</evidence>
<gene>
    <name evidence="8" type="ORF">GCM10009754_50690</name>
</gene>
<dbReference type="Gene3D" id="3.30.470.30">
    <property type="entry name" value="DNA ligase/mRNA capping enzyme"/>
    <property type="match status" value="1"/>
</dbReference>
<feature type="region of interest" description="Disordered" evidence="4">
    <location>
        <begin position="1"/>
        <end position="32"/>
    </location>
</feature>
<evidence type="ECO:0000313" key="9">
    <source>
        <dbReference type="Proteomes" id="UP001501116"/>
    </source>
</evidence>
<protein>
    <recommendedName>
        <fullName evidence="1">DNA ligase (ATP)</fullName>
        <ecNumber evidence="1">6.5.1.1</ecNumber>
    </recommendedName>
</protein>
<accession>A0ABN2RL19</accession>
<reference evidence="8 9" key="1">
    <citation type="journal article" date="2019" name="Int. J. Syst. Evol. Microbiol.">
        <title>The Global Catalogue of Microorganisms (GCM) 10K type strain sequencing project: providing services to taxonomists for standard genome sequencing and annotation.</title>
        <authorList>
            <consortium name="The Broad Institute Genomics Platform"/>
            <consortium name="The Broad Institute Genome Sequencing Center for Infectious Disease"/>
            <person name="Wu L."/>
            <person name="Ma J."/>
        </authorList>
    </citation>
    <scope>NUCLEOTIDE SEQUENCE [LARGE SCALE GENOMIC DNA]</scope>
    <source>
        <strain evidence="8 9">JCM 14545</strain>
    </source>
</reference>
<dbReference type="Gene3D" id="3.30.1490.70">
    <property type="match status" value="1"/>
</dbReference>
<dbReference type="InterPro" id="IPR012309">
    <property type="entry name" value="DNA_ligase_ATP-dep_C"/>
</dbReference>
<dbReference type="InterPro" id="IPR014144">
    <property type="entry name" value="LigD_PE_domain"/>
</dbReference>
<dbReference type="Pfam" id="PF01068">
    <property type="entry name" value="DNA_ligase_A_M"/>
    <property type="match status" value="1"/>
</dbReference>
<dbReference type="CDD" id="cd07906">
    <property type="entry name" value="Adenylation_DNA_ligase_LigD_LigC"/>
    <property type="match status" value="1"/>
</dbReference>
<dbReference type="EC" id="6.5.1.1" evidence="1"/>
<keyword evidence="9" id="KW-1185">Reference proteome</keyword>
<comment type="catalytic activity">
    <reaction evidence="3">
        <text>ATP + (deoxyribonucleotide)n-3'-hydroxyl + 5'-phospho-(deoxyribonucleotide)m = (deoxyribonucleotide)n+m + AMP + diphosphate.</text>
        <dbReference type="EC" id="6.5.1.1"/>
    </reaction>
</comment>
<evidence type="ECO:0000313" key="8">
    <source>
        <dbReference type="EMBL" id="GAA1970632.1"/>
    </source>
</evidence>
<evidence type="ECO:0000256" key="2">
    <source>
        <dbReference type="ARBA" id="ARBA00022598"/>
    </source>
</evidence>
<feature type="domain" description="DNA ligase ATP-dependent C-terminal" evidence="6">
    <location>
        <begin position="381"/>
        <end position="473"/>
    </location>
</feature>
<dbReference type="RefSeq" id="WP_344423711.1">
    <property type="nucleotide sequence ID" value="NZ_BAAANN010000021.1"/>
</dbReference>
<evidence type="ECO:0000259" key="7">
    <source>
        <dbReference type="Pfam" id="PF13298"/>
    </source>
</evidence>
<dbReference type="InterPro" id="IPR012310">
    <property type="entry name" value="DNA_ligase_ATP-dep_cent"/>
</dbReference>
<keyword evidence="2" id="KW-0436">Ligase</keyword>
<dbReference type="Gene3D" id="2.40.50.140">
    <property type="entry name" value="Nucleic acid-binding proteins"/>
    <property type="match status" value="1"/>
</dbReference>
<dbReference type="NCBIfam" id="TIGR02777">
    <property type="entry name" value="LigD_PE_dom"/>
    <property type="match status" value="1"/>
</dbReference>
<name>A0ABN2RL19_9PSEU</name>
<dbReference type="SUPFAM" id="SSF50249">
    <property type="entry name" value="Nucleic acid-binding proteins"/>
    <property type="match status" value="1"/>
</dbReference>